<dbReference type="InterPro" id="IPR038019">
    <property type="entry name" value="PRib_AMP_CycHydrolase_sf"/>
</dbReference>
<evidence type="ECO:0000313" key="14">
    <source>
        <dbReference type="EMBL" id="PWN06653.1"/>
    </source>
</evidence>
<evidence type="ECO:0000256" key="2">
    <source>
        <dbReference type="ARBA" id="ARBA00001460"/>
    </source>
</evidence>
<comment type="caution">
    <text evidence="14">The sequence shown here is derived from an EMBL/GenBank/DDBJ whole genome shotgun (WGS) entry which is preliminary data.</text>
</comment>
<dbReference type="PANTHER" id="PTHR42945:SF1">
    <property type="entry name" value="HISTIDINE BIOSYNTHESIS BIFUNCTIONAL PROTEIN HIS7"/>
    <property type="match status" value="1"/>
</dbReference>
<evidence type="ECO:0000256" key="10">
    <source>
        <dbReference type="ARBA" id="ARBA00022605"/>
    </source>
</evidence>
<accession>A0A316TPV1</accession>
<name>A0A316TPV1_9BACT</name>
<evidence type="ECO:0000256" key="6">
    <source>
        <dbReference type="ARBA" id="ARBA00008299"/>
    </source>
</evidence>
<dbReference type="PANTHER" id="PTHR42945">
    <property type="entry name" value="HISTIDINE BIOSYNTHESIS BIFUNCTIONAL PROTEIN"/>
    <property type="match status" value="1"/>
</dbReference>
<dbReference type="RefSeq" id="WP_109646767.1">
    <property type="nucleotide sequence ID" value="NZ_QGGB01000006.1"/>
</dbReference>
<keyword evidence="15" id="KW-1185">Reference proteome</keyword>
<evidence type="ECO:0000256" key="7">
    <source>
        <dbReference type="ARBA" id="ARBA00012414"/>
    </source>
</evidence>
<sequence>MVKNRSLVEEGTDINLQFEKRDGLLPVAVQDSSTGEILMIASVNREAFDHTLETGEPAFWSTSRNELWIKGLTSGNTIRLDDVLVDCDQDALVYRVTLEGEGVCHTKNKNGVHRTSCFYRKLNREGNQLEFKDE</sequence>
<evidence type="ECO:0000313" key="15">
    <source>
        <dbReference type="Proteomes" id="UP000245533"/>
    </source>
</evidence>
<dbReference type="GO" id="GO:0004635">
    <property type="term" value="F:phosphoribosyl-AMP cyclohydrolase activity"/>
    <property type="evidence" value="ECO:0007669"/>
    <property type="project" value="UniProtKB-EC"/>
</dbReference>
<dbReference type="EC" id="3.5.4.19" evidence="8"/>
<gene>
    <name evidence="14" type="ORF">DDZ15_09055</name>
</gene>
<comment type="similarity">
    <text evidence="5">In the C-terminal section; belongs to the PRA-PH family.</text>
</comment>
<evidence type="ECO:0000256" key="3">
    <source>
        <dbReference type="ARBA" id="ARBA00005169"/>
    </source>
</evidence>
<dbReference type="EC" id="3.6.1.31" evidence="7"/>
<dbReference type="AlphaFoldDB" id="A0A316TPV1"/>
<dbReference type="Pfam" id="PF01502">
    <property type="entry name" value="PRA-CH"/>
    <property type="match status" value="1"/>
</dbReference>
<dbReference type="SUPFAM" id="SSF141734">
    <property type="entry name" value="HisI-like"/>
    <property type="match status" value="1"/>
</dbReference>
<evidence type="ECO:0000256" key="1">
    <source>
        <dbReference type="ARBA" id="ARBA00000024"/>
    </source>
</evidence>
<dbReference type="GO" id="GO:0000105">
    <property type="term" value="P:L-histidine biosynthetic process"/>
    <property type="evidence" value="ECO:0007669"/>
    <property type="project" value="UniProtKB-UniPathway"/>
</dbReference>
<keyword evidence="11 14" id="KW-0378">Hydrolase</keyword>
<dbReference type="InterPro" id="IPR002496">
    <property type="entry name" value="PRib_AMP_CycHydrolase_dom"/>
</dbReference>
<dbReference type="OrthoDB" id="9795769at2"/>
<dbReference type="UniPathway" id="UPA00031">
    <property type="reaction ID" value="UER00008"/>
</dbReference>
<dbReference type="EMBL" id="QGGB01000006">
    <property type="protein sequence ID" value="PWN06653.1"/>
    <property type="molecule type" value="Genomic_DNA"/>
</dbReference>
<dbReference type="Gene3D" id="3.10.20.810">
    <property type="entry name" value="Phosphoribosyl-AMP cyclohydrolase"/>
    <property type="match status" value="1"/>
</dbReference>
<reference evidence="14 15" key="1">
    <citation type="submission" date="2018-05" db="EMBL/GenBank/DDBJ databases">
        <title>Rhodohalobacter halophilus gen. nov., sp. nov., a moderately halophilic member of the family Balneolaceae.</title>
        <authorList>
            <person name="Liu Z.-W."/>
        </authorList>
    </citation>
    <scope>NUCLEOTIDE SEQUENCE [LARGE SCALE GENOMIC DNA]</scope>
    <source>
        <strain evidence="14 15">8A47</strain>
    </source>
</reference>
<keyword evidence="12" id="KW-0368">Histidine biosynthesis</keyword>
<evidence type="ECO:0000256" key="8">
    <source>
        <dbReference type="ARBA" id="ARBA00012721"/>
    </source>
</evidence>
<evidence type="ECO:0000256" key="11">
    <source>
        <dbReference type="ARBA" id="ARBA00022801"/>
    </source>
</evidence>
<evidence type="ECO:0000256" key="4">
    <source>
        <dbReference type="ARBA" id="ARBA00005204"/>
    </source>
</evidence>
<comment type="catalytic activity">
    <reaction evidence="2">
        <text>1-(5-phospho-beta-D-ribosyl)-ATP + H2O = 1-(5-phospho-beta-D-ribosyl)-5'-AMP + diphosphate + H(+)</text>
        <dbReference type="Rhea" id="RHEA:22828"/>
        <dbReference type="ChEBI" id="CHEBI:15377"/>
        <dbReference type="ChEBI" id="CHEBI:15378"/>
        <dbReference type="ChEBI" id="CHEBI:33019"/>
        <dbReference type="ChEBI" id="CHEBI:59457"/>
        <dbReference type="ChEBI" id="CHEBI:73183"/>
        <dbReference type="EC" id="3.6.1.31"/>
    </reaction>
</comment>
<organism evidence="14 15">
    <name type="scientific">Rhodohalobacter mucosus</name>
    <dbReference type="NCBI Taxonomy" id="2079485"/>
    <lineage>
        <taxon>Bacteria</taxon>
        <taxon>Pseudomonadati</taxon>
        <taxon>Balneolota</taxon>
        <taxon>Balneolia</taxon>
        <taxon>Balneolales</taxon>
        <taxon>Balneolaceae</taxon>
        <taxon>Rhodohalobacter</taxon>
    </lineage>
</organism>
<comment type="pathway">
    <text evidence="3">Amino-acid biosynthesis; L-histidine biosynthesis; L-histidine from 5-phospho-alpha-D-ribose 1-diphosphate: step 3/9.</text>
</comment>
<proteinExistence type="inferred from homology"/>
<evidence type="ECO:0000256" key="12">
    <source>
        <dbReference type="ARBA" id="ARBA00023102"/>
    </source>
</evidence>
<comment type="pathway">
    <text evidence="4">Amino-acid biosynthesis; L-histidine biosynthesis; L-histidine from 5-phospho-alpha-D-ribose 1-diphosphate: step 2/9.</text>
</comment>
<comment type="catalytic activity">
    <reaction evidence="1">
        <text>1-(5-phospho-beta-D-ribosyl)-5'-AMP + H2O = 1-(5-phospho-beta-D-ribosyl)-5-[(5-phospho-beta-D-ribosylamino)methylideneamino]imidazole-4-carboxamide</text>
        <dbReference type="Rhea" id="RHEA:20049"/>
        <dbReference type="ChEBI" id="CHEBI:15377"/>
        <dbReference type="ChEBI" id="CHEBI:58435"/>
        <dbReference type="ChEBI" id="CHEBI:59457"/>
        <dbReference type="EC" id="3.5.4.19"/>
    </reaction>
</comment>
<feature type="domain" description="Phosphoribosyl-AMP cyclohydrolase" evidence="13">
    <location>
        <begin position="39"/>
        <end position="119"/>
    </location>
</feature>
<evidence type="ECO:0000256" key="9">
    <source>
        <dbReference type="ARBA" id="ARBA00017720"/>
    </source>
</evidence>
<evidence type="ECO:0000259" key="13">
    <source>
        <dbReference type="Pfam" id="PF01502"/>
    </source>
</evidence>
<dbReference type="GO" id="GO:0004636">
    <property type="term" value="F:phosphoribosyl-ATP diphosphatase activity"/>
    <property type="evidence" value="ECO:0007669"/>
    <property type="project" value="UniProtKB-EC"/>
</dbReference>
<protein>
    <recommendedName>
        <fullName evidence="9">Histidine biosynthesis bifunctional protein HisIE</fullName>
        <ecNumber evidence="8">3.5.4.19</ecNumber>
        <ecNumber evidence="7">3.6.1.31</ecNumber>
    </recommendedName>
</protein>
<dbReference type="Proteomes" id="UP000245533">
    <property type="component" value="Unassembled WGS sequence"/>
</dbReference>
<comment type="similarity">
    <text evidence="6">In the N-terminal section; belongs to the PRA-CH family.</text>
</comment>
<evidence type="ECO:0000256" key="5">
    <source>
        <dbReference type="ARBA" id="ARBA00007731"/>
    </source>
</evidence>
<keyword evidence="10" id="KW-0028">Amino-acid biosynthesis</keyword>
<dbReference type="FunFam" id="3.10.20.810:FF:000001">
    <property type="entry name" value="Histidine biosynthesis bifunctional protein HisIE"/>
    <property type="match status" value="1"/>
</dbReference>